<dbReference type="Proteomes" id="UP001064048">
    <property type="component" value="Chromosome 22"/>
</dbReference>
<evidence type="ECO:0000313" key="1">
    <source>
        <dbReference type="EMBL" id="KAI8423781.1"/>
    </source>
</evidence>
<protein>
    <submittedName>
        <fullName evidence="1">Uncharacterized protein</fullName>
    </submittedName>
</protein>
<proteinExistence type="predicted"/>
<dbReference type="EMBL" id="CM046122">
    <property type="protein sequence ID" value="KAI8423781.1"/>
    <property type="molecule type" value="Genomic_DNA"/>
</dbReference>
<reference evidence="1 2" key="1">
    <citation type="journal article" date="2022" name="Genome Biol. Evol.">
        <title>The Spruce Budworm Genome: Reconstructing the Evolutionary History of Antifreeze Proteins.</title>
        <authorList>
            <person name="Beliveau C."/>
            <person name="Gagne P."/>
            <person name="Picq S."/>
            <person name="Vernygora O."/>
            <person name="Keeling C.I."/>
            <person name="Pinkney K."/>
            <person name="Doucet D."/>
            <person name="Wen F."/>
            <person name="Johnston J.S."/>
            <person name="Maaroufi H."/>
            <person name="Boyle B."/>
            <person name="Laroche J."/>
            <person name="Dewar K."/>
            <person name="Juretic N."/>
            <person name="Blackburn G."/>
            <person name="Nisole A."/>
            <person name="Brunet B."/>
            <person name="Brandao M."/>
            <person name="Lumley L."/>
            <person name="Duan J."/>
            <person name="Quan G."/>
            <person name="Lucarotti C.J."/>
            <person name="Roe A.D."/>
            <person name="Sperling F.A.H."/>
            <person name="Levesque R.C."/>
            <person name="Cusson M."/>
        </authorList>
    </citation>
    <scope>NUCLEOTIDE SEQUENCE [LARGE SCALE GENOMIC DNA]</scope>
    <source>
        <strain evidence="1">Glfc:IPQL:Cfum</strain>
    </source>
</reference>
<keyword evidence="2" id="KW-1185">Reference proteome</keyword>
<sequence length="77" mass="8772">MLSTVDLERLITVKRREIEKEKTRLGLASPRSDENRENNEDNNPKGVSTVPGKHDAEEAAQEATEDIPPDLERYIRV</sequence>
<comment type="caution">
    <text evidence="1">The sequence shown here is derived from an EMBL/GenBank/DDBJ whole genome shotgun (WGS) entry which is preliminary data.</text>
</comment>
<gene>
    <name evidence="1" type="ORF">MSG28_012803</name>
</gene>
<evidence type="ECO:0000313" key="2">
    <source>
        <dbReference type="Proteomes" id="UP001064048"/>
    </source>
</evidence>
<accession>A0ACC0JI99</accession>
<organism evidence="1 2">
    <name type="scientific">Choristoneura fumiferana</name>
    <name type="common">Spruce budworm moth</name>
    <name type="synonym">Archips fumiferana</name>
    <dbReference type="NCBI Taxonomy" id="7141"/>
    <lineage>
        <taxon>Eukaryota</taxon>
        <taxon>Metazoa</taxon>
        <taxon>Ecdysozoa</taxon>
        <taxon>Arthropoda</taxon>
        <taxon>Hexapoda</taxon>
        <taxon>Insecta</taxon>
        <taxon>Pterygota</taxon>
        <taxon>Neoptera</taxon>
        <taxon>Endopterygota</taxon>
        <taxon>Lepidoptera</taxon>
        <taxon>Glossata</taxon>
        <taxon>Ditrysia</taxon>
        <taxon>Tortricoidea</taxon>
        <taxon>Tortricidae</taxon>
        <taxon>Tortricinae</taxon>
        <taxon>Choristoneura</taxon>
    </lineage>
</organism>
<name>A0ACC0JI99_CHOFU</name>